<dbReference type="GO" id="GO:0004222">
    <property type="term" value="F:metalloendopeptidase activity"/>
    <property type="evidence" value="ECO:0007669"/>
    <property type="project" value="InterPro"/>
</dbReference>
<dbReference type="InterPro" id="IPR001818">
    <property type="entry name" value="Pept_M10_metallopeptidase"/>
</dbReference>
<feature type="domain" description="Peptidase metallopeptidase" evidence="8">
    <location>
        <begin position="57"/>
        <end position="213"/>
    </location>
</feature>
<feature type="binding site" evidence="6">
    <location>
        <position position="134"/>
    </location>
    <ligand>
        <name>Zn(2+)</name>
        <dbReference type="ChEBI" id="CHEBI:29105"/>
        <label>1</label>
    </ligand>
</feature>
<name>A0A6J1C1I2_MOMCH</name>
<feature type="binding site" evidence="6">
    <location>
        <position position="144"/>
    </location>
    <ligand>
        <name>Zn(2+)</name>
        <dbReference type="ChEBI" id="CHEBI:29105"/>
        <label>1</label>
    </ligand>
</feature>
<keyword evidence="7" id="KW-0732">Signal</keyword>
<evidence type="ECO:0000256" key="4">
    <source>
        <dbReference type="ARBA" id="ARBA00022833"/>
    </source>
</evidence>
<dbReference type="GO" id="GO:0030198">
    <property type="term" value="P:extracellular matrix organization"/>
    <property type="evidence" value="ECO:0007669"/>
    <property type="project" value="TreeGrafter"/>
</dbReference>
<evidence type="ECO:0000256" key="5">
    <source>
        <dbReference type="PIRSR" id="PIRSR621190-1"/>
    </source>
</evidence>
<feature type="binding site" evidence="6">
    <location>
        <position position="186"/>
    </location>
    <ligand>
        <name>Zn(2+)</name>
        <dbReference type="ChEBI" id="CHEBI:29105"/>
        <label>2</label>
        <note>catalytic</note>
    </ligand>
</feature>
<feature type="active site" evidence="5">
    <location>
        <position position="169"/>
    </location>
</feature>
<dbReference type="KEGG" id="mcha:111006559"/>
<feature type="binding site" evidence="6">
    <location>
        <position position="109"/>
    </location>
    <ligand>
        <name>Ca(2+)</name>
        <dbReference type="ChEBI" id="CHEBI:29108"/>
        <label>2</label>
    </ligand>
</feature>
<keyword evidence="2 6" id="KW-0479">Metal-binding</keyword>
<evidence type="ECO:0000256" key="7">
    <source>
        <dbReference type="SAM" id="SignalP"/>
    </source>
</evidence>
<evidence type="ECO:0000313" key="10">
    <source>
        <dbReference type="RefSeq" id="XP_022134258.1"/>
    </source>
</evidence>
<comment type="cofactor">
    <cofactor evidence="6">
        <name>Ca(2+)</name>
        <dbReference type="ChEBI" id="CHEBI:29108"/>
    </cofactor>
    <text evidence="6">Can bind about 5 Ca(2+) ions per subunit.</text>
</comment>
<feature type="binding site" evidence="6">
    <location>
        <position position="121"/>
    </location>
    <ligand>
        <name>Zn(2+)</name>
        <dbReference type="ChEBI" id="CHEBI:29105"/>
        <label>1</label>
    </ligand>
</feature>
<dbReference type="PANTHER" id="PTHR10201:SF213">
    <property type="entry name" value="METALLOENDOPROTEINASE 2-MMP-LIKE"/>
    <property type="match status" value="1"/>
</dbReference>
<keyword evidence="4 6" id="KW-0862">Zinc</keyword>
<evidence type="ECO:0000256" key="2">
    <source>
        <dbReference type="ARBA" id="ARBA00022723"/>
    </source>
</evidence>
<dbReference type="GO" id="GO:0006508">
    <property type="term" value="P:proteolysis"/>
    <property type="evidence" value="ECO:0007669"/>
    <property type="project" value="UniProtKB-KW"/>
</dbReference>
<evidence type="ECO:0000259" key="8">
    <source>
        <dbReference type="SMART" id="SM00235"/>
    </source>
</evidence>
<dbReference type="Gene3D" id="3.40.390.10">
    <property type="entry name" value="Collagenase (Catalytic Domain)"/>
    <property type="match status" value="1"/>
</dbReference>
<sequence>MASSKALQLQAMVSALALVLVLISLFPHSEGCIAADESNNYGRIKFHRVSHYSFFPGAPRWPPSKYSLTYNFPSGFPQDKVGAVVAAFNEWDSKTKFSFTRVANNVRADITISFQRGNHGDGYPFDGPGGVLAHAFAPTDGRLHLDGDDRYAVGAVPGNFDTSSVVVHEIGHIMGLGHSNDPQAIMYPYINDGVVKATLQQDDLNGIRALYGP</sequence>
<feature type="binding site" evidence="6">
    <location>
        <position position="178"/>
    </location>
    <ligand>
        <name>Zn(2+)</name>
        <dbReference type="ChEBI" id="CHEBI:29105"/>
        <label>2</label>
        <note>catalytic</note>
    </ligand>
</feature>
<feature type="binding site" evidence="6">
    <location>
        <position position="127"/>
    </location>
    <ligand>
        <name>Ca(2+)</name>
        <dbReference type="ChEBI" id="CHEBI:29108"/>
        <label>3</label>
    </ligand>
</feature>
<dbReference type="CDD" id="cd04278">
    <property type="entry name" value="ZnMc_MMP"/>
    <property type="match status" value="1"/>
</dbReference>
<dbReference type="AlphaFoldDB" id="A0A6J1C1I2"/>
<dbReference type="SUPFAM" id="SSF55486">
    <property type="entry name" value="Metalloproteases ('zincins'), catalytic domain"/>
    <property type="match status" value="1"/>
</dbReference>
<gene>
    <name evidence="10" type="primary">LOC111006559</name>
</gene>
<dbReference type="InterPro" id="IPR021190">
    <property type="entry name" value="Pept_M10A"/>
</dbReference>
<dbReference type="InterPro" id="IPR033739">
    <property type="entry name" value="M10A_MMP"/>
</dbReference>
<dbReference type="Pfam" id="PF00413">
    <property type="entry name" value="Peptidase_M10"/>
    <property type="match status" value="1"/>
</dbReference>
<proteinExistence type="predicted"/>
<evidence type="ECO:0000313" key="9">
    <source>
        <dbReference type="Proteomes" id="UP000504603"/>
    </source>
</evidence>
<evidence type="ECO:0000256" key="1">
    <source>
        <dbReference type="ARBA" id="ARBA00022670"/>
    </source>
</evidence>
<reference evidence="10" key="1">
    <citation type="submission" date="2025-08" db="UniProtKB">
        <authorList>
            <consortium name="RefSeq"/>
        </authorList>
    </citation>
    <scope>IDENTIFICATION</scope>
    <source>
        <strain evidence="10">OHB3-1</strain>
    </source>
</reference>
<keyword evidence="9" id="KW-1185">Reference proteome</keyword>
<dbReference type="PANTHER" id="PTHR10201">
    <property type="entry name" value="MATRIX METALLOPROTEINASE"/>
    <property type="match status" value="1"/>
</dbReference>
<dbReference type="GO" id="GO:0030574">
    <property type="term" value="P:collagen catabolic process"/>
    <property type="evidence" value="ECO:0007669"/>
    <property type="project" value="TreeGrafter"/>
</dbReference>
<feature type="binding site" evidence="6">
    <location>
        <position position="168"/>
    </location>
    <ligand>
        <name>Zn(2+)</name>
        <dbReference type="ChEBI" id="CHEBI:29105"/>
        <label>2</label>
        <note>catalytic</note>
    </ligand>
</feature>
<dbReference type="GO" id="GO:0031012">
    <property type="term" value="C:extracellular matrix"/>
    <property type="evidence" value="ECO:0007669"/>
    <property type="project" value="InterPro"/>
</dbReference>
<organism evidence="9 10">
    <name type="scientific">Momordica charantia</name>
    <name type="common">Bitter gourd</name>
    <name type="synonym">Balsam pear</name>
    <dbReference type="NCBI Taxonomy" id="3673"/>
    <lineage>
        <taxon>Eukaryota</taxon>
        <taxon>Viridiplantae</taxon>
        <taxon>Streptophyta</taxon>
        <taxon>Embryophyta</taxon>
        <taxon>Tracheophyta</taxon>
        <taxon>Spermatophyta</taxon>
        <taxon>Magnoliopsida</taxon>
        <taxon>eudicotyledons</taxon>
        <taxon>Gunneridae</taxon>
        <taxon>Pentapetalae</taxon>
        <taxon>rosids</taxon>
        <taxon>fabids</taxon>
        <taxon>Cucurbitales</taxon>
        <taxon>Cucurbitaceae</taxon>
        <taxon>Momordiceae</taxon>
        <taxon>Momordica</taxon>
    </lineage>
</organism>
<evidence type="ECO:0000256" key="3">
    <source>
        <dbReference type="ARBA" id="ARBA00022801"/>
    </source>
</evidence>
<accession>A0A6J1C1I2</accession>
<dbReference type="GO" id="GO:0008270">
    <property type="term" value="F:zinc ion binding"/>
    <property type="evidence" value="ECO:0007669"/>
    <property type="project" value="InterPro"/>
</dbReference>
<dbReference type="RefSeq" id="XP_022134258.1">
    <property type="nucleotide sequence ID" value="XM_022278566.1"/>
</dbReference>
<comment type="cofactor">
    <cofactor evidence="6">
        <name>Zn(2+)</name>
        <dbReference type="ChEBI" id="CHEBI:29105"/>
    </cofactor>
    <text evidence="6">Binds 2 Zn(2+) ions per subunit.</text>
</comment>
<feature type="chain" id="PRO_5026651397" evidence="7">
    <location>
        <begin position="32"/>
        <end position="213"/>
    </location>
</feature>
<protein>
    <submittedName>
        <fullName evidence="10">Metalloendoproteinase 3-MMP-like</fullName>
    </submittedName>
</protein>
<feature type="binding site" evidence="6">
    <location>
        <position position="146"/>
    </location>
    <ligand>
        <name>Ca(2+)</name>
        <dbReference type="ChEBI" id="CHEBI:29108"/>
        <label>3</label>
    </ligand>
</feature>
<dbReference type="PRINTS" id="PR00138">
    <property type="entry name" value="MATRIXIN"/>
</dbReference>
<keyword evidence="1" id="KW-0645">Protease</keyword>
<dbReference type="GeneID" id="111006559"/>
<feature type="signal peptide" evidence="7">
    <location>
        <begin position="1"/>
        <end position="31"/>
    </location>
</feature>
<evidence type="ECO:0000256" key="6">
    <source>
        <dbReference type="PIRSR" id="PIRSR621190-2"/>
    </source>
</evidence>
<feature type="binding site" evidence="6">
    <location>
        <position position="126"/>
    </location>
    <ligand>
        <name>Ca(2+)</name>
        <dbReference type="ChEBI" id="CHEBI:29108"/>
        <label>3</label>
    </ligand>
</feature>
<feature type="binding site" evidence="6">
    <location>
        <position position="119"/>
    </location>
    <ligand>
        <name>Zn(2+)</name>
        <dbReference type="ChEBI" id="CHEBI:29105"/>
        <label>1</label>
    </ligand>
</feature>
<keyword evidence="3" id="KW-0378">Hydrolase</keyword>
<dbReference type="OrthoDB" id="406838at2759"/>
<feature type="binding site" evidence="6">
    <location>
        <position position="172"/>
    </location>
    <ligand>
        <name>Zn(2+)</name>
        <dbReference type="ChEBI" id="CHEBI:29105"/>
        <label>2</label>
        <note>catalytic</note>
    </ligand>
</feature>
<dbReference type="InterPro" id="IPR024079">
    <property type="entry name" value="MetalloPept_cat_dom_sf"/>
</dbReference>
<dbReference type="Proteomes" id="UP000504603">
    <property type="component" value="Unplaced"/>
</dbReference>
<keyword evidence="6" id="KW-0106">Calcium</keyword>
<dbReference type="InterPro" id="IPR006026">
    <property type="entry name" value="Peptidase_Metallo"/>
</dbReference>
<dbReference type="SMART" id="SM00235">
    <property type="entry name" value="ZnMc"/>
    <property type="match status" value="1"/>
</dbReference>